<evidence type="ECO:0000313" key="8">
    <source>
        <dbReference type="Proteomes" id="UP000176222"/>
    </source>
</evidence>
<dbReference type="STRING" id="1802436.A2370_03015"/>
<feature type="active site" description="Proton donor/acceptor" evidence="5">
    <location>
        <position position="137"/>
    </location>
</feature>
<dbReference type="InterPro" id="IPR028614">
    <property type="entry name" value="GDP_fucose/colitose_synth"/>
</dbReference>
<evidence type="ECO:0000256" key="5">
    <source>
        <dbReference type="HAMAP-Rule" id="MF_00956"/>
    </source>
</evidence>
<sequence length="311" mass="35032">MQKDAKIYVAGHNGLVGQAIVRRLKSEGYSQIIVRDRAQLDLLDQAKVKDFFLEEKPEYVIDAAARVGGIKANITWPTEFLYENLQIQNNIIWSAFQTDVKKLIFLGSSCIYPQNSPQPMKEEYFLDGKPEPTNEGYTIAKIAGMKLCEKIKLEYHRDFISCVPTNVYGPGASFDSESSHVIPSLIKKFHEAKLANLPEVIIWGSGKNRREFLYVDDLAEAVIWLMNNYDGQDFINVGVGQDISIEELAILIKDIVGYEGKLVFDDSKPGGMAVKLLDVSKLTKLGWQAKTDLRNGLKKTYKSFLSGNLRQ</sequence>
<dbReference type="Gene3D" id="3.90.25.10">
    <property type="entry name" value="UDP-galactose 4-epimerase, domain 1"/>
    <property type="match status" value="1"/>
</dbReference>
<feature type="binding site" evidence="5">
    <location>
        <begin position="11"/>
        <end position="17"/>
    </location>
    <ligand>
        <name>NADP(+)</name>
        <dbReference type="ChEBI" id="CHEBI:58349"/>
    </ligand>
</feature>
<dbReference type="AlphaFoldDB" id="A0A1G2QEW9"/>
<evidence type="ECO:0000256" key="1">
    <source>
        <dbReference type="ARBA" id="ARBA00005959"/>
    </source>
</evidence>
<keyword evidence="5" id="KW-0511">Multifunctional enzyme</keyword>
<evidence type="ECO:0000256" key="4">
    <source>
        <dbReference type="ARBA" id="ARBA00023235"/>
    </source>
</evidence>
<feature type="binding site" evidence="5">
    <location>
        <position position="203"/>
    </location>
    <ligand>
        <name>substrate</name>
    </ligand>
</feature>
<dbReference type="GO" id="GO:0050577">
    <property type="term" value="F:GDP-L-fucose synthase activity"/>
    <property type="evidence" value="ECO:0007669"/>
    <property type="project" value="UniProtKB-UniRule"/>
</dbReference>
<comment type="function">
    <text evidence="5">Catalyzes the two-step NADP-dependent conversion of GDP-4-dehydro-6-deoxy-D-mannose to GDP-fucose, involving an epimerase and a reductase reaction.</text>
</comment>
<protein>
    <recommendedName>
        <fullName evidence="5">GDP-L-fucose synthase</fullName>
        <ecNumber evidence="5">1.1.1.271</ecNumber>
    </recommendedName>
    <alternativeName>
        <fullName evidence="5">GDP-4-keto-6-deoxy-D-mannose-3,5-epimerase-4-reductase</fullName>
    </alternativeName>
</protein>
<comment type="pathway">
    <text evidence="5">Nucleotide-sugar biosynthesis; GDP-L-fucose biosynthesis via de novo pathway; GDP-L-fucose from GDP-alpha-D-mannose: step 2/2.</text>
</comment>
<dbReference type="HAMAP" id="MF_00956">
    <property type="entry name" value="GDP_fucose_synth"/>
    <property type="match status" value="1"/>
</dbReference>
<keyword evidence="2 5" id="KW-0521">NADP</keyword>
<dbReference type="PANTHER" id="PTHR43238">
    <property type="entry name" value="GDP-L-FUCOSE SYNTHASE"/>
    <property type="match status" value="1"/>
</dbReference>
<comment type="catalytic activity">
    <reaction evidence="5">
        <text>GDP-beta-L-fucose + NADP(+) = GDP-4-dehydro-alpha-D-rhamnose + NADPH + H(+)</text>
        <dbReference type="Rhea" id="RHEA:18885"/>
        <dbReference type="ChEBI" id="CHEBI:15378"/>
        <dbReference type="ChEBI" id="CHEBI:57273"/>
        <dbReference type="ChEBI" id="CHEBI:57783"/>
        <dbReference type="ChEBI" id="CHEBI:57964"/>
        <dbReference type="ChEBI" id="CHEBI:58349"/>
        <dbReference type="EC" id="1.1.1.271"/>
    </reaction>
</comment>
<feature type="site" description="Important for catalytic activity" evidence="5">
    <location>
        <position position="110"/>
    </location>
</feature>
<evidence type="ECO:0000256" key="3">
    <source>
        <dbReference type="ARBA" id="ARBA00023002"/>
    </source>
</evidence>
<feature type="binding site" evidence="5">
    <location>
        <position position="141"/>
    </location>
    <ligand>
        <name>NADP(+)</name>
        <dbReference type="ChEBI" id="CHEBI:58349"/>
    </ligand>
</feature>
<feature type="binding site" evidence="5">
    <location>
        <position position="210"/>
    </location>
    <ligand>
        <name>substrate</name>
    </ligand>
</feature>
<dbReference type="GO" id="GO:0070401">
    <property type="term" value="F:NADP+ binding"/>
    <property type="evidence" value="ECO:0007669"/>
    <property type="project" value="UniProtKB-UniRule"/>
</dbReference>
<feature type="binding site" evidence="5">
    <location>
        <position position="180"/>
    </location>
    <ligand>
        <name>NADP(+)</name>
        <dbReference type="ChEBI" id="CHEBI:58349"/>
    </ligand>
</feature>
<accession>A0A1G2QEW9</accession>
<organism evidence="7 8">
    <name type="scientific">Candidatus Vogelbacteria bacterium RIFOXYB1_FULL_42_16</name>
    <dbReference type="NCBI Taxonomy" id="1802436"/>
    <lineage>
        <taxon>Bacteria</taxon>
        <taxon>Candidatus Vogeliibacteriota</taxon>
    </lineage>
</organism>
<dbReference type="InterPro" id="IPR036291">
    <property type="entry name" value="NAD(P)-bd_dom_sf"/>
</dbReference>
<evidence type="ECO:0000313" key="7">
    <source>
        <dbReference type="EMBL" id="OHA59130.1"/>
    </source>
</evidence>
<dbReference type="Pfam" id="PF01370">
    <property type="entry name" value="Epimerase"/>
    <property type="match status" value="1"/>
</dbReference>
<dbReference type="SUPFAM" id="SSF51735">
    <property type="entry name" value="NAD(P)-binding Rossmann-fold domains"/>
    <property type="match status" value="1"/>
</dbReference>
<dbReference type="CDD" id="cd05239">
    <property type="entry name" value="GDP_FS_SDR_e"/>
    <property type="match status" value="1"/>
</dbReference>
<dbReference type="Proteomes" id="UP000176222">
    <property type="component" value="Unassembled WGS sequence"/>
</dbReference>
<dbReference type="Gene3D" id="3.40.50.720">
    <property type="entry name" value="NAD(P)-binding Rossmann-like Domain"/>
    <property type="match status" value="1"/>
</dbReference>
<dbReference type="GO" id="GO:0042351">
    <property type="term" value="P:'de novo' GDP-L-fucose biosynthetic process"/>
    <property type="evidence" value="ECO:0007669"/>
    <property type="project" value="UniProtKB-UniRule"/>
</dbReference>
<dbReference type="PANTHER" id="PTHR43238:SF1">
    <property type="entry name" value="GDP-L-FUCOSE SYNTHASE"/>
    <property type="match status" value="1"/>
</dbReference>
<dbReference type="UniPathway" id="UPA00128">
    <property type="reaction ID" value="UER00191"/>
</dbReference>
<comment type="caution">
    <text evidence="7">The sequence shown here is derived from an EMBL/GenBank/DDBJ whole genome shotgun (WGS) entry which is preliminary data.</text>
</comment>
<reference evidence="7 8" key="1">
    <citation type="journal article" date="2016" name="Nat. Commun.">
        <title>Thousands of microbial genomes shed light on interconnected biogeochemical processes in an aquifer system.</title>
        <authorList>
            <person name="Anantharaman K."/>
            <person name="Brown C.T."/>
            <person name="Hug L.A."/>
            <person name="Sharon I."/>
            <person name="Castelle C.J."/>
            <person name="Probst A.J."/>
            <person name="Thomas B.C."/>
            <person name="Singh A."/>
            <person name="Wilkins M.J."/>
            <person name="Karaoz U."/>
            <person name="Brodie E.L."/>
            <person name="Williams K.H."/>
            <person name="Hubbard S.S."/>
            <person name="Banfield J.F."/>
        </authorList>
    </citation>
    <scope>NUCLEOTIDE SEQUENCE [LARGE SCALE GENOMIC DNA]</scope>
</reference>
<name>A0A1G2QEW9_9BACT</name>
<dbReference type="EMBL" id="MHTH01000005">
    <property type="protein sequence ID" value="OHA59130.1"/>
    <property type="molecule type" value="Genomic_DNA"/>
</dbReference>
<feature type="domain" description="NAD-dependent epimerase/dehydratase" evidence="6">
    <location>
        <begin position="7"/>
        <end position="238"/>
    </location>
</feature>
<dbReference type="EC" id="1.1.1.271" evidence="5"/>
<gene>
    <name evidence="5" type="primary">fcl</name>
    <name evidence="7" type="ORF">A2370_03015</name>
</gene>
<feature type="site" description="Important for catalytic activity" evidence="5">
    <location>
        <position position="108"/>
    </location>
</feature>
<proteinExistence type="inferred from homology"/>
<dbReference type="GO" id="GO:0016853">
    <property type="term" value="F:isomerase activity"/>
    <property type="evidence" value="ECO:0007669"/>
    <property type="project" value="UniProtKB-KW"/>
</dbReference>
<comment type="caution">
    <text evidence="5">Lacks conserved residue(s) required for the propagation of feature annotation.</text>
</comment>
<feature type="binding site" evidence="5">
    <location>
        <begin position="106"/>
        <end position="109"/>
    </location>
    <ligand>
        <name>NADP(+)</name>
        <dbReference type="ChEBI" id="CHEBI:58349"/>
    </ligand>
</feature>
<keyword evidence="4 5" id="KW-0413">Isomerase</keyword>
<dbReference type="InterPro" id="IPR001509">
    <property type="entry name" value="Epimerase_deHydtase"/>
</dbReference>
<feature type="binding site" evidence="5">
    <location>
        <begin position="164"/>
        <end position="167"/>
    </location>
    <ligand>
        <name>NADP(+)</name>
        <dbReference type="ChEBI" id="CHEBI:58349"/>
    </ligand>
</feature>
<comment type="similarity">
    <text evidence="1 5">Belongs to the NAD(P)-dependent epimerase/dehydratase family. Fucose synthase subfamily.</text>
</comment>
<feature type="binding site" evidence="5">
    <location>
        <position position="188"/>
    </location>
    <ligand>
        <name>substrate</name>
    </ligand>
</feature>
<evidence type="ECO:0000256" key="2">
    <source>
        <dbReference type="ARBA" id="ARBA00022857"/>
    </source>
</evidence>
<keyword evidence="3 5" id="KW-0560">Oxidoreductase</keyword>
<evidence type="ECO:0000259" key="6">
    <source>
        <dbReference type="Pfam" id="PF01370"/>
    </source>
</evidence>